<keyword evidence="3" id="KW-1185">Reference proteome</keyword>
<evidence type="ECO:0000256" key="2">
    <source>
        <dbReference type="SAM" id="MobiDB-lite"/>
    </source>
</evidence>
<reference evidence="4" key="2">
    <citation type="submission" date="2023-11" db="UniProtKB">
        <authorList>
            <consortium name="WormBaseParasite"/>
        </authorList>
    </citation>
    <scope>IDENTIFICATION</scope>
</reference>
<dbReference type="AlphaFoldDB" id="A0AA85IV01"/>
<dbReference type="GO" id="GO:0005737">
    <property type="term" value="C:cytoplasm"/>
    <property type="evidence" value="ECO:0007669"/>
    <property type="project" value="TreeGrafter"/>
</dbReference>
<protein>
    <recommendedName>
        <fullName evidence="5">Tctex1 domain-containing protein 2</fullName>
    </recommendedName>
</protein>
<name>A0AA85IV01_TRIRE</name>
<dbReference type="WBParaSite" id="TREG1_123890.1">
    <property type="protein sequence ID" value="TREG1_123890.1"/>
    <property type="gene ID" value="TREG1_123890"/>
</dbReference>
<dbReference type="GO" id="GO:0007018">
    <property type="term" value="P:microtubule-based movement"/>
    <property type="evidence" value="ECO:0007669"/>
    <property type="project" value="TreeGrafter"/>
</dbReference>
<organism evidence="3 4">
    <name type="scientific">Trichobilharzia regenti</name>
    <name type="common">Nasal bird schistosome</name>
    <dbReference type="NCBI Taxonomy" id="157069"/>
    <lineage>
        <taxon>Eukaryota</taxon>
        <taxon>Metazoa</taxon>
        <taxon>Spiralia</taxon>
        <taxon>Lophotrochozoa</taxon>
        <taxon>Platyhelminthes</taxon>
        <taxon>Trematoda</taxon>
        <taxon>Digenea</taxon>
        <taxon>Strigeidida</taxon>
        <taxon>Schistosomatoidea</taxon>
        <taxon>Schistosomatidae</taxon>
        <taxon>Trichobilharzia</taxon>
    </lineage>
</organism>
<evidence type="ECO:0000256" key="1">
    <source>
        <dbReference type="ARBA" id="ARBA00005361"/>
    </source>
</evidence>
<dbReference type="GO" id="GO:0005868">
    <property type="term" value="C:cytoplasmic dynein complex"/>
    <property type="evidence" value="ECO:0007669"/>
    <property type="project" value="TreeGrafter"/>
</dbReference>
<dbReference type="PANTHER" id="PTHR21255">
    <property type="entry name" value="T-COMPLEX-ASSOCIATED-TESTIS-EXPRESSED 1/ DYNEIN LIGHT CHAIN"/>
    <property type="match status" value="1"/>
</dbReference>
<dbReference type="Gene3D" id="3.30.1140.40">
    <property type="entry name" value="Tctex-1"/>
    <property type="match status" value="1"/>
</dbReference>
<dbReference type="FunFam" id="3.30.1140.40:FF:000003">
    <property type="entry name" value="tctex1 domain-containing protein 2"/>
    <property type="match status" value="1"/>
</dbReference>
<feature type="region of interest" description="Disordered" evidence="2">
    <location>
        <begin position="1"/>
        <end position="25"/>
    </location>
</feature>
<evidence type="ECO:0000313" key="4">
    <source>
        <dbReference type="WBParaSite" id="TREG1_123890.1"/>
    </source>
</evidence>
<sequence length="141" mass="15994">MTTIGGNFNTMESSGQVKDSDGTPNSYVIRPQFDQKYRPWTVKGIVSQILRERLENEVYSPDSTHEKCVALADEIKQTLKKSLSLQRYRYLVQVVIGEQKGQGVKMAHRCYWDADTDNFAEASFVNDSLFCVASAFGVYSY</sequence>
<proteinExistence type="inferred from homology"/>
<evidence type="ECO:0000313" key="3">
    <source>
        <dbReference type="Proteomes" id="UP000050795"/>
    </source>
</evidence>
<dbReference type="GO" id="GO:0045505">
    <property type="term" value="F:dynein intermediate chain binding"/>
    <property type="evidence" value="ECO:0007669"/>
    <property type="project" value="TreeGrafter"/>
</dbReference>
<dbReference type="Pfam" id="PF03645">
    <property type="entry name" value="Tctex-1"/>
    <property type="match status" value="1"/>
</dbReference>
<reference evidence="3" key="1">
    <citation type="submission" date="2022-06" db="EMBL/GenBank/DDBJ databases">
        <authorList>
            <person name="Berger JAMES D."/>
            <person name="Berger JAMES D."/>
        </authorList>
    </citation>
    <scope>NUCLEOTIDE SEQUENCE [LARGE SCALE GENOMIC DNA]</scope>
</reference>
<evidence type="ECO:0008006" key="5">
    <source>
        <dbReference type="Google" id="ProtNLM"/>
    </source>
</evidence>
<accession>A0AA85IV01</accession>
<dbReference type="InterPro" id="IPR038586">
    <property type="entry name" value="Tctex-1-like_sf"/>
</dbReference>
<comment type="similarity">
    <text evidence="1">Belongs to the dynein light chain Tctex-type family.</text>
</comment>
<dbReference type="PANTHER" id="PTHR21255:SF7">
    <property type="entry name" value="DYNEIN LIGHT CHAIN TCTEX-TYPE PROTEIN 2B"/>
    <property type="match status" value="1"/>
</dbReference>
<dbReference type="CDD" id="cd21459">
    <property type="entry name" value="DLC-like_TCTEX1D2"/>
    <property type="match status" value="1"/>
</dbReference>
<dbReference type="Proteomes" id="UP000050795">
    <property type="component" value="Unassembled WGS sequence"/>
</dbReference>
<dbReference type="InterPro" id="IPR005334">
    <property type="entry name" value="Tctex-1-like"/>
</dbReference>